<dbReference type="Gene3D" id="1.10.10.60">
    <property type="entry name" value="Homeodomain-like"/>
    <property type="match status" value="1"/>
</dbReference>
<organism evidence="9 10">
    <name type="scientific">Rotaria magnacalcarata</name>
    <dbReference type="NCBI Taxonomy" id="392030"/>
    <lineage>
        <taxon>Eukaryota</taxon>
        <taxon>Metazoa</taxon>
        <taxon>Spiralia</taxon>
        <taxon>Gnathifera</taxon>
        <taxon>Rotifera</taxon>
        <taxon>Eurotatoria</taxon>
        <taxon>Bdelloidea</taxon>
        <taxon>Philodinida</taxon>
        <taxon>Philodinidae</taxon>
        <taxon>Rotaria</taxon>
    </lineage>
</organism>
<evidence type="ECO:0000256" key="2">
    <source>
        <dbReference type="ARBA" id="ARBA00023125"/>
    </source>
</evidence>
<dbReference type="GO" id="GO:0042393">
    <property type="term" value="F:histone binding"/>
    <property type="evidence" value="ECO:0007669"/>
    <property type="project" value="TreeGrafter"/>
</dbReference>
<keyword evidence="2" id="KW-0238">DNA-binding</keyword>
<dbReference type="Pfam" id="PF00249">
    <property type="entry name" value="Myb_DNA-binding"/>
    <property type="match status" value="1"/>
</dbReference>
<evidence type="ECO:0000259" key="6">
    <source>
        <dbReference type="PROSITE" id="PS51293"/>
    </source>
</evidence>
<feature type="non-terminal residue" evidence="9">
    <location>
        <position position="43"/>
    </location>
</feature>
<dbReference type="InterPro" id="IPR001005">
    <property type="entry name" value="SANT/Myb"/>
</dbReference>
<dbReference type="PANTHER" id="PTHR12802">
    <property type="entry name" value="SWI/SNF COMPLEX-RELATED"/>
    <property type="match status" value="1"/>
</dbReference>
<evidence type="ECO:0000256" key="4">
    <source>
        <dbReference type="ARBA" id="ARBA00023242"/>
    </source>
</evidence>
<sequence>NPKTKAKDWPDQEILLLLEGLEMYKDDWNKVCEHVGTRTQDEC</sequence>
<dbReference type="GO" id="GO:0003677">
    <property type="term" value="F:DNA binding"/>
    <property type="evidence" value="ECO:0007669"/>
    <property type="project" value="UniProtKB-KW"/>
</dbReference>
<dbReference type="PROSITE" id="PS51294">
    <property type="entry name" value="HTH_MYB"/>
    <property type="match status" value="1"/>
</dbReference>
<dbReference type="InterPro" id="IPR009057">
    <property type="entry name" value="Homeodomain-like_sf"/>
</dbReference>
<reference evidence="9" key="1">
    <citation type="submission" date="2021-02" db="EMBL/GenBank/DDBJ databases">
        <authorList>
            <person name="Nowell W R."/>
        </authorList>
    </citation>
    <scope>NUCLEOTIDE SEQUENCE</scope>
</reference>
<evidence type="ECO:0000256" key="1">
    <source>
        <dbReference type="ARBA" id="ARBA00023015"/>
    </source>
</evidence>
<keyword evidence="1" id="KW-0805">Transcription regulation</keyword>
<dbReference type="GO" id="GO:0045893">
    <property type="term" value="P:positive regulation of DNA-templated transcription"/>
    <property type="evidence" value="ECO:0007669"/>
    <property type="project" value="TreeGrafter"/>
</dbReference>
<feature type="domain" description="SANT" evidence="6">
    <location>
        <begin position="4"/>
        <end position="43"/>
    </location>
</feature>
<evidence type="ECO:0000256" key="3">
    <source>
        <dbReference type="ARBA" id="ARBA00023163"/>
    </source>
</evidence>
<dbReference type="PANTHER" id="PTHR12802:SF41">
    <property type="entry name" value="BRAHMA ASSOCIATED PROTEIN 155 KDA"/>
    <property type="match status" value="1"/>
</dbReference>
<dbReference type="FunFam" id="1.10.10.60:FF:000014">
    <property type="entry name" value="SWI/SNF complex subunit SMARCC2 isoform C"/>
    <property type="match status" value="1"/>
</dbReference>
<dbReference type="Proteomes" id="UP000681967">
    <property type="component" value="Unassembled WGS sequence"/>
</dbReference>
<keyword evidence="3" id="KW-0804">Transcription</keyword>
<dbReference type="AlphaFoldDB" id="A0A8S3JMQ7"/>
<feature type="domain" description="HTH myb-type" evidence="7">
    <location>
        <begin position="1"/>
        <end position="43"/>
    </location>
</feature>
<evidence type="ECO:0000259" key="5">
    <source>
        <dbReference type="PROSITE" id="PS50090"/>
    </source>
</evidence>
<feature type="non-terminal residue" evidence="9">
    <location>
        <position position="1"/>
    </location>
</feature>
<comment type="caution">
    <text evidence="9">The sequence shown here is derived from an EMBL/GenBank/DDBJ whole genome shotgun (WGS) entry which is preliminary data.</text>
</comment>
<evidence type="ECO:0000259" key="7">
    <source>
        <dbReference type="PROSITE" id="PS51294"/>
    </source>
</evidence>
<dbReference type="Proteomes" id="UP000681720">
    <property type="component" value="Unassembled WGS sequence"/>
</dbReference>
<dbReference type="PROSITE" id="PS51293">
    <property type="entry name" value="SANT"/>
    <property type="match status" value="1"/>
</dbReference>
<dbReference type="GO" id="GO:0016514">
    <property type="term" value="C:SWI/SNF complex"/>
    <property type="evidence" value="ECO:0007669"/>
    <property type="project" value="TreeGrafter"/>
</dbReference>
<dbReference type="SUPFAM" id="SSF46689">
    <property type="entry name" value="Homeodomain-like"/>
    <property type="match status" value="1"/>
</dbReference>
<name>A0A8S3JMQ7_9BILA</name>
<dbReference type="EMBL" id="CAJOBJ010361804">
    <property type="protein sequence ID" value="CAF5218580.1"/>
    <property type="molecule type" value="Genomic_DNA"/>
</dbReference>
<feature type="domain" description="Myb-like" evidence="5">
    <location>
        <begin position="1"/>
        <end position="43"/>
    </location>
</feature>
<accession>A0A8S3JMQ7</accession>
<evidence type="ECO:0000313" key="10">
    <source>
        <dbReference type="Proteomes" id="UP000681720"/>
    </source>
</evidence>
<gene>
    <name evidence="8" type="ORF">BYL167_LOCUS72161</name>
    <name evidence="9" type="ORF">GIL414_LOCUS83036</name>
</gene>
<proteinExistence type="predicted"/>
<dbReference type="EMBL" id="CAJOBH010257458">
    <property type="protein sequence ID" value="CAF5150504.1"/>
    <property type="molecule type" value="Genomic_DNA"/>
</dbReference>
<dbReference type="InterPro" id="IPR017884">
    <property type="entry name" value="SANT_dom"/>
</dbReference>
<protein>
    <submittedName>
        <fullName evidence="9">Uncharacterized protein</fullName>
    </submittedName>
</protein>
<keyword evidence="4" id="KW-0539">Nucleus</keyword>
<evidence type="ECO:0000313" key="9">
    <source>
        <dbReference type="EMBL" id="CAF5218580.1"/>
    </source>
</evidence>
<dbReference type="InterPro" id="IPR017930">
    <property type="entry name" value="Myb_dom"/>
</dbReference>
<evidence type="ECO:0000313" key="8">
    <source>
        <dbReference type="EMBL" id="CAF5150504.1"/>
    </source>
</evidence>
<dbReference type="PROSITE" id="PS50090">
    <property type="entry name" value="MYB_LIKE"/>
    <property type="match status" value="1"/>
</dbReference>